<accession>A0A9D5DCS9</accession>
<evidence type="ECO:0000313" key="2">
    <source>
        <dbReference type="EMBL" id="KAJ0987937.1"/>
    </source>
</evidence>
<dbReference type="EMBL" id="JAGGNH010000001">
    <property type="protein sequence ID" value="KAJ0987937.1"/>
    <property type="molecule type" value="Genomic_DNA"/>
</dbReference>
<keyword evidence="3" id="KW-1185">Reference proteome</keyword>
<protein>
    <submittedName>
        <fullName evidence="2">Uncharacterized protein</fullName>
    </submittedName>
</protein>
<dbReference type="PANTHER" id="PTHR34198">
    <property type="entry name" value="OS01G0175100 PROTEIN"/>
    <property type="match status" value="1"/>
</dbReference>
<evidence type="ECO:0000256" key="1">
    <source>
        <dbReference type="SAM" id="MobiDB-lite"/>
    </source>
</evidence>
<dbReference type="PANTHER" id="PTHR34198:SF1">
    <property type="entry name" value="OS01G0104300 PROTEIN"/>
    <property type="match status" value="1"/>
</dbReference>
<dbReference type="Proteomes" id="UP001085076">
    <property type="component" value="Miscellaneous, Linkage group lg01"/>
</dbReference>
<reference evidence="2" key="1">
    <citation type="submission" date="2021-03" db="EMBL/GenBank/DDBJ databases">
        <authorList>
            <person name="Li Z."/>
            <person name="Yang C."/>
        </authorList>
    </citation>
    <scope>NUCLEOTIDE SEQUENCE</scope>
    <source>
        <strain evidence="2">Dzin_1.0</strain>
        <tissue evidence="2">Leaf</tissue>
    </source>
</reference>
<sequence length="121" mass="13105">MASGIVLSFRPTGIRACAVAGEERRQQRSPGRSCGGGGGAGWWAPLFGWTAEPDYIEDGERGAGGGEEEGSGSKPVRRFAAFTEEKARELRMRTRETESFHDVMYHSAIASRLATDGPRRS</sequence>
<comment type="caution">
    <text evidence="2">The sequence shown here is derived from an EMBL/GenBank/DDBJ whole genome shotgun (WGS) entry which is preliminary data.</text>
</comment>
<dbReference type="AlphaFoldDB" id="A0A9D5DCS9"/>
<dbReference type="OrthoDB" id="1913905at2759"/>
<reference evidence="2" key="2">
    <citation type="journal article" date="2022" name="Hortic Res">
        <title>The genome of Dioscorea zingiberensis sheds light on the biosynthesis, origin and evolution of the medicinally important diosgenin saponins.</title>
        <authorList>
            <person name="Li Y."/>
            <person name="Tan C."/>
            <person name="Li Z."/>
            <person name="Guo J."/>
            <person name="Li S."/>
            <person name="Chen X."/>
            <person name="Wang C."/>
            <person name="Dai X."/>
            <person name="Yang H."/>
            <person name="Song W."/>
            <person name="Hou L."/>
            <person name="Xu J."/>
            <person name="Tong Z."/>
            <person name="Xu A."/>
            <person name="Yuan X."/>
            <person name="Wang W."/>
            <person name="Yang Q."/>
            <person name="Chen L."/>
            <person name="Sun Z."/>
            <person name="Wang K."/>
            <person name="Pan B."/>
            <person name="Chen J."/>
            <person name="Bao Y."/>
            <person name="Liu F."/>
            <person name="Qi X."/>
            <person name="Gang D.R."/>
            <person name="Wen J."/>
            <person name="Li J."/>
        </authorList>
    </citation>
    <scope>NUCLEOTIDE SEQUENCE</scope>
    <source>
        <strain evidence="2">Dzin_1.0</strain>
    </source>
</reference>
<feature type="region of interest" description="Disordered" evidence="1">
    <location>
        <begin position="55"/>
        <end position="79"/>
    </location>
</feature>
<name>A0A9D5DCS9_9LILI</name>
<proteinExistence type="predicted"/>
<evidence type="ECO:0000313" key="3">
    <source>
        <dbReference type="Proteomes" id="UP001085076"/>
    </source>
</evidence>
<feature type="region of interest" description="Disordered" evidence="1">
    <location>
        <begin position="20"/>
        <end position="41"/>
    </location>
</feature>
<gene>
    <name evidence="2" type="ORF">J5N97_006293</name>
</gene>
<organism evidence="2 3">
    <name type="scientific">Dioscorea zingiberensis</name>
    <dbReference type="NCBI Taxonomy" id="325984"/>
    <lineage>
        <taxon>Eukaryota</taxon>
        <taxon>Viridiplantae</taxon>
        <taxon>Streptophyta</taxon>
        <taxon>Embryophyta</taxon>
        <taxon>Tracheophyta</taxon>
        <taxon>Spermatophyta</taxon>
        <taxon>Magnoliopsida</taxon>
        <taxon>Liliopsida</taxon>
        <taxon>Dioscoreales</taxon>
        <taxon>Dioscoreaceae</taxon>
        <taxon>Dioscorea</taxon>
    </lineage>
</organism>